<dbReference type="Proteomes" id="UP000636793">
    <property type="component" value="Unassembled WGS sequence"/>
</dbReference>
<proteinExistence type="predicted"/>
<protein>
    <submittedName>
        <fullName evidence="1">Uncharacterized protein</fullName>
    </submittedName>
</protein>
<dbReference type="AlphaFoldDB" id="A0A916SYV9"/>
<evidence type="ECO:0000313" key="2">
    <source>
        <dbReference type="Proteomes" id="UP000636793"/>
    </source>
</evidence>
<dbReference type="EMBL" id="BMHI01000002">
    <property type="protein sequence ID" value="GGB23787.1"/>
    <property type="molecule type" value="Genomic_DNA"/>
</dbReference>
<reference evidence="1" key="2">
    <citation type="submission" date="2020-09" db="EMBL/GenBank/DDBJ databases">
        <authorList>
            <person name="Sun Q."/>
            <person name="Zhou Y."/>
        </authorList>
    </citation>
    <scope>NUCLEOTIDE SEQUENCE</scope>
    <source>
        <strain evidence="1">CGMCC 1.15085</strain>
    </source>
</reference>
<sequence length="116" mass="12182">MSVFPGSVIGQRCELRINSVVHLNSELEPDTVVPIGWIAAGGPARCHPMAVAPAAVRAGPETVRAQPVTVEGRAAAAPVGWAAAAAPVQASTQPAPFGWFRSAYPYRPPCAVRRRM</sequence>
<gene>
    <name evidence="1" type="ORF">GCM10011492_12090</name>
</gene>
<name>A0A916SYV9_9MICO</name>
<evidence type="ECO:0000313" key="1">
    <source>
        <dbReference type="EMBL" id="GGB23787.1"/>
    </source>
</evidence>
<organism evidence="1 2">
    <name type="scientific">Flexivirga endophytica</name>
    <dbReference type="NCBI Taxonomy" id="1849103"/>
    <lineage>
        <taxon>Bacteria</taxon>
        <taxon>Bacillati</taxon>
        <taxon>Actinomycetota</taxon>
        <taxon>Actinomycetes</taxon>
        <taxon>Micrococcales</taxon>
        <taxon>Dermacoccaceae</taxon>
        <taxon>Flexivirga</taxon>
    </lineage>
</organism>
<accession>A0A916SYV9</accession>
<comment type="caution">
    <text evidence="1">The sequence shown here is derived from an EMBL/GenBank/DDBJ whole genome shotgun (WGS) entry which is preliminary data.</text>
</comment>
<keyword evidence="2" id="KW-1185">Reference proteome</keyword>
<reference evidence="1" key="1">
    <citation type="journal article" date="2014" name="Int. J. Syst. Evol. Microbiol.">
        <title>Complete genome sequence of Corynebacterium casei LMG S-19264T (=DSM 44701T), isolated from a smear-ripened cheese.</title>
        <authorList>
            <consortium name="US DOE Joint Genome Institute (JGI-PGF)"/>
            <person name="Walter F."/>
            <person name="Albersmeier A."/>
            <person name="Kalinowski J."/>
            <person name="Ruckert C."/>
        </authorList>
    </citation>
    <scope>NUCLEOTIDE SEQUENCE</scope>
    <source>
        <strain evidence="1">CGMCC 1.15085</strain>
    </source>
</reference>